<evidence type="ECO:0000313" key="1">
    <source>
        <dbReference type="EMBL" id="QIS09170.1"/>
    </source>
</evidence>
<name>A0A6G9Y7S6_9NOCA</name>
<accession>A0A6G9Y7S6</accession>
<dbReference type="Gene3D" id="1.10.287.1060">
    <property type="entry name" value="ESAT-6-like"/>
    <property type="match status" value="1"/>
</dbReference>
<evidence type="ECO:0008006" key="3">
    <source>
        <dbReference type="Google" id="ProtNLM"/>
    </source>
</evidence>
<dbReference type="KEGG" id="nah:F5544_06295"/>
<reference evidence="1 2" key="1">
    <citation type="journal article" date="2019" name="ACS Chem. Biol.">
        <title>Identification and Mobilization of a Cryptic Antibiotic Biosynthesis Gene Locus from a Human-Pathogenic Nocardia Isolate.</title>
        <authorList>
            <person name="Herisse M."/>
            <person name="Ishida K."/>
            <person name="Porter J.L."/>
            <person name="Howden B."/>
            <person name="Hertweck C."/>
            <person name="Stinear T.P."/>
            <person name="Pidot S.J."/>
        </authorList>
    </citation>
    <scope>NUCLEOTIDE SEQUENCE [LARGE SCALE GENOMIC DNA]</scope>
    <source>
        <strain evidence="1 2">AUSMDU00012717</strain>
    </source>
</reference>
<organism evidence="1 2">
    <name type="scientific">Nocardia arthritidis</name>
    <dbReference type="NCBI Taxonomy" id="228602"/>
    <lineage>
        <taxon>Bacteria</taxon>
        <taxon>Bacillati</taxon>
        <taxon>Actinomycetota</taxon>
        <taxon>Actinomycetes</taxon>
        <taxon>Mycobacteriales</taxon>
        <taxon>Nocardiaceae</taxon>
        <taxon>Nocardia</taxon>
    </lineage>
</organism>
<dbReference type="RefSeq" id="WP_167472311.1">
    <property type="nucleotide sequence ID" value="NZ_CP046172.1"/>
</dbReference>
<dbReference type="InterPro" id="IPR036689">
    <property type="entry name" value="ESAT-6-like_sf"/>
</dbReference>
<dbReference type="Pfam" id="PF06013">
    <property type="entry name" value="WXG100"/>
    <property type="match status" value="1"/>
</dbReference>
<keyword evidence="2" id="KW-1185">Reference proteome</keyword>
<dbReference type="AlphaFoldDB" id="A0A6G9Y7S6"/>
<dbReference type="SUPFAM" id="SSF140453">
    <property type="entry name" value="EsxAB dimer-like"/>
    <property type="match status" value="1"/>
</dbReference>
<dbReference type="Proteomes" id="UP000503540">
    <property type="component" value="Chromosome"/>
</dbReference>
<evidence type="ECO:0000313" key="2">
    <source>
        <dbReference type="Proteomes" id="UP000503540"/>
    </source>
</evidence>
<gene>
    <name evidence="1" type="ORF">F5544_06295</name>
</gene>
<dbReference type="EMBL" id="CP046172">
    <property type="protein sequence ID" value="QIS09170.1"/>
    <property type="molecule type" value="Genomic_DNA"/>
</dbReference>
<protein>
    <recommendedName>
        <fullName evidence="3">WXG100 family type VII secretion target</fullName>
    </recommendedName>
</protein>
<proteinExistence type="predicted"/>
<dbReference type="InterPro" id="IPR010310">
    <property type="entry name" value="T7SS_ESAT-6-like"/>
</dbReference>
<sequence length="113" mass="12200">MVDNYNFSVDPDQVKAQAPKFAEVSSDLRNGLSELQSGLASLGKVWGNDEFGQRFAQNYEHKAEEAASAISSAISMFENLGKAAELIANKTTEVDQGFKDALQKITGKIDGKA</sequence>